<feature type="transmembrane region" description="Helical" evidence="1">
    <location>
        <begin position="6"/>
        <end position="24"/>
    </location>
</feature>
<dbReference type="InterPro" id="IPR003675">
    <property type="entry name" value="Rce1/LyrA-like_dom"/>
</dbReference>
<dbReference type="GO" id="GO:0004175">
    <property type="term" value="F:endopeptidase activity"/>
    <property type="evidence" value="ECO:0007669"/>
    <property type="project" value="UniProtKB-ARBA"/>
</dbReference>
<dbReference type="Pfam" id="PF02517">
    <property type="entry name" value="Rce1-like"/>
    <property type="match status" value="1"/>
</dbReference>
<dbReference type="GO" id="GO:0080120">
    <property type="term" value="P:CAAX-box protein maturation"/>
    <property type="evidence" value="ECO:0007669"/>
    <property type="project" value="UniProtKB-ARBA"/>
</dbReference>
<proteinExistence type="predicted"/>
<keyword evidence="4" id="KW-1185">Reference proteome</keyword>
<accession>A0A517PY09</accession>
<organism evidence="3 4">
    <name type="scientific">Gimesia chilikensis</name>
    <dbReference type="NCBI Taxonomy" id="2605989"/>
    <lineage>
        <taxon>Bacteria</taxon>
        <taxon>Pseudomonadati</taxon>
        <taxon>Planctomycetota</taxon>
        <taxon>Planctomycetia</taxon>
        <taxon>Planctomycetales</taxon>
        <taxon>Planctomycetaceae</taxon>
        <taxon>Gimesia</taxon>
    </lineage>
</organism>
<keyword evidence="3" id="KW-0378">Hydrolase</keyword>
<feature type="transmembrane region" description="Helical" evidence="1">
    <location>
        <begin position="189"/>
        <end position="210"/>
    </location>
</feature>
<dbReference type="AlphaFoldDB" id="A0A517PY09"/>
<evidence type="ECO:0000313" key="3">
    <source>
        <dbReference type="EMBL" id="QDT24212.1"/>
    </source>
</evidence>
<keyword evidence="3" id="KW-0645">Protease</keyword>
<feature type="transmembrane region" description="Helical" evidence="1">
    <location>
        <begin position="45"/>
        <end position="65"/>
    </location>
</feature>
<feature type="transmembrane region" description="Helical" evidence="1">
    <location>
        <begin position="240"/>
        <end position="257"/>
    </location>
</feature>
<feature type="transmembrane region" description="Helical" evidence="1">
    <location>
        <begin position="77"/>
        <end position="100"/>
    </location>
</feature>
<keyword evidence="1" id="KW-0812">Transmembrane</keyword>
<reference evidence="3 4" key="1">
    <citation type="submission" date="2019-02" db="EMBL/GenBank/DDBJ databases">
        <title>Deep-cultivation of Planctomycetes and their phenomic and genomic characterization uncovers novel biology.</title>
        <authorList>
            <person name="Wiegand S."/>
            <person name="Jogler M."/>
            <person name="Boedeker C."/>
            <person name="Pinto D."/>
            <person name="Vollmers J."/>
            <person name="Rivas-Marin E."/>
            <person name="Kohn T."/>
            <person name="Peeters S.H."/>
            <person name="Heuer A."/>
            <person name="Rast P."/>
            <person name="Oberbeckmann S."/>
            <person name="Bunk B."/>
            <person name="Jeske O."/>
            <person name="Meyerdierks A."/>
            <person name="Storesund J.E."/>
            <person name="Kallscheuer N."/>
            <person name="Luecker S."/>
            <person name="Lage O.M."/>
            <person name="Pohl T."/>
            <person name="Merkel B.J."/>
            <person name="Hornburger P."/>
            <person name="Mueller R.-W."/>
            <person name="Bruemmer F."/>
            <person name="Labrenz M."/>
            <person name="Spormann A.M."/>
            <person name="Op den Camp H."/>
            <person name="Overmann J."/>
            <person name="Amann R."/>
            <person name="Jetten M.S.M."/>
            <person name="Mascher T."/>
            <person name="Medema M.H."/>
            <person name="Devos D.P."/>
            <person name="Kaster A.-K."/>
            <person name="Ovreas L."/>
            <person name="Rohde M."/>
            <person name="Galperin M.Y."/>
            <person name="Jogler C."/>
        </authorList>
    </citation>
    <scope>NUCLEOTIDE SEQUENCE [LARGE SCALE GENOMIC DNA]</scope>
    <source>
        <strain evidence="3 4">HG66A1</strain>
    </source>
</reference>
<evidence type="ECO:0000313" key="4">
    <source>
        <dbReference type="Proteomes" id="UP000320421"/>
    </source>
</evidence>
<keyword evidence="1" id="KW-0472">Membrane</keyword>
<dbReference type="PANTHER" id="PTHR43592">
    <property type="entry name" value="CAAX AMINO TERMINAL PROTEASE"/>
    <property type="match status" value="1"/>
</dbReference>
<keyword evidence="1" id="KW-1133">Transmembrane helix</keyword>
<feature type="transmembrane region" description="Helical" evidence="1">
    <location>
        <begin position="216"/>
        <end position="233"/>
    </location>
</feature>
<sequence>MVPIVLQFLLLLLTLVSIRYWFLIIKAQSLTPVFELNPERTTSELSPPVLLALLWICYQVVASLNPPPPAPLELNQIIQSCLILLALTGILLLILTMVSWKSLGQLGFRLDQIPTQLRDGALGFLLAPLPVILLLVATHPFRSEETLHPLLQLLRSAPGVVTIGWVFLSAIVVAPLFEELLYRVLLQSWLEGFLSPLRAIIVSSLIFSLVHGFPDSIPLFPLAFLLGVLYYYRRSYIANVFMHALFNAINFALALAGDELPG</sequence>
<evidence type="ECO:0000256" key="1">
    <source>
        <dbReference type="SAM" id="Phobius"/>
    </source>
</evidence>
<dbReference type="GO" id="GO:0006508">
    <property type="term" value="P:proteolysis"/>
    <property type="evidence" value="ECO:0007669"/>
    <property type="project" value="UniProtKB-KW"/>
</dbReference>
<feature type="transmembrane region" description="Helical" evidence="1">
    <location>
        <begin position="153"/>
        <end position="177"/>
    </location>
</feature>
<evidence type="ECO:0000259" key="2">
    <source>
        <dbReference type="Pfam" id="PF02517"/>
    </source>
</evidence>
<name>A0A517PY09_9PLAN</name>
<feature type="transmembrane region" description="Helical" evidence="1">
    <location>
        <begin position="121"/>
        <end position="141"/>
    </location>
</feature>
<dbReference type="PANTHER" id="PTHR43592:SF15">
    <property type="entry name" value="CAAX AMINO TERMINAL PROTEASE FAMILY PROTEIN"/>
    <property type="match status" value="1"/>
</dbReference>
<dbReference type="EMBL" id="CP036266">
    <property type="protein sequence ID" value="QDT24212.1"/>
    <property type="molecule type" value="Genomic_DNA"/>
</dbReference>
<protein>
    <submittedName>
        <fullName evidence="3">CAAX amino terminal protease self-immunity</fullName>
    </submittedName>
</protein>
<feature type="domain" description="CAAX prenyl protease 2/Lysostaphin resistance protein A-like" evidence="2">
    <location>
        <begin position="164"/>
        <end position="249"/>
    </location>
</feature>
<dbReference type="Proteomes" id="UP000320421">
    <property type="component" value="Chromosome"/>
</dbReference>
<gene>
    <name evidence="3" type="ORF">HG66A1_60440</name>
</gene>